<dbReference type="InterPro" id="IPR036291">
    <property type="entry name" value="NAD(P)-bd_dom_sf"/>
</dbReference>
<evidence type="ECO:0000256" key="2">
    <source>
        <dbReference type="ARBA" id="ARBA00023002"/>
    </source>
</evidence>
<keyword evidence="6" id="KW-1185">Reference proteome</keyword>
<dbReference type="OrthoDB" id="9815825at2"/>
<dbReference type="InterPro" id="IPR004104">
    <property type="entry name" value="Gfo/Idh/MocA-like_OxRdtase_C"/>
</dbReference>
<dbReference type="SUPFAM" id="SSF55347">
    <property type="entry name" value="Glyceraldehyde-3-phosphate dehydrogenase-like, C-terminal domain"/>
    <property type="match status" value="1"/>
</dbReference>
<sequence>MKKIRVGIIGTGFGASVHAPIFSLHEGFEVQAITSIHRGHAHVATHNLGIPNVYTDWKSMLAREQLDLVCITSRPPLHYEMALACLRQGLYILCEKPLGMNADETRMLLKELEASNRPAFVNFEWRLTPIRLKIKEMLNNKQLGTIQSIKYQGSFSGYKNLTSGYRGWDGRSSDGGGHIFAVGSHMLDSLMWWMNEPIVDVIADLRTMVPYYNGQDGIEERDAEDAFTIIGHFRSGAAFTIDFLTSAVRGEGWKLEFYGTEGTLVMENDRDLRVSYGGDYQPIAIDTPEPPSQLSSPANLYYSAFYPMVDNIYQAIIHKKVSSDIPTFEDGHRVQLVMDAIFHSSKNREQVLVKI</sequence>
<dbReference type="Gene3D" id="3.40.50.720">
    <property type="entry name" value="NAD(P)-binding Rossmann-like Domain"/>
    <property type="match status" value="1"/>
</dbReference>
<evidence type="ECO:0000313" key="6">
    <source>
        <dbReference type="Proteomes" id="UP000295418"/>
    </source>
</evidence>
<dbReference type="Proteomes" id="UP000295418">
    <property type="component" value="Unassembled WGS sequence"/>
</dbReference>
<feature type="domain" description="Gfo/Idh/MocA-like oxidoreductase N-terminal" evidence="3">
    <location>
        <begin position="4"/>
        <end position="123"/>
    </location>
</feature>
<evidence type="ECO:0000259" key="3">
    <source>
        <dbReference type="Pfam" id="PF01408"/>
    </source>
</evidence>
<dbReference type="Pfam" id="PF01408">
    <property type="entry name" value="GFO_IDH_MocA"/>
    <property type="match status" value="1"/>
</dbReference>
<dbReference type="InterPro" id="IPR000683">
    <property type="entry name" value="Gfo/Idh/MocA-like_OxRdtase_N"/>
</dbReference>
<feature type="domain" description="Gfo/Idh/MocA-like oxidoreductase C-terminal" evidence="4">
    <location>
        <begin position="135"/>
        <end position="351"/>
    </location>
</feature>
<proteinExistence type="inferred from homology"/>
<dbReference type="AlphaFoldDB" id="A0A4R4EJ59"/>
<accession>A0A4R4EJ59</accession>
<dbReference type="Pfam" id="PF02894">
    <property type="entry name" value="GFO_IDH_MocA_C"/>
    <property type="match status" value="1"/>
</dbReference>
<reference evidence="5 6" key="1">
    <citation type="submission" date="2019-03" db="EMBL/GenBank/DDBJ databases">
        <authorList>
            <person name="Kim M.K.M."/>
        </authorList>
    </citation>
    <scope>NUCLEOTIDE SEQUENCE [LARGE SCALE GENOMIC DNA]</scope>
    <source>
        <strain evidence="5 6">18JY21-1</strain>
    </source>
</reference>
<gene>
    <name evidence="5" type="ORF">E0485_05275</name>
</gene>
<comment type="caution">
    <text evidence="5">The sequence shown here is derived from an EMBL/GenBank/DDBJ whole genome shotgun (WGS) entry which is preliminary data.</text>
</comment>
<dbReference type="EMBL" id="SKFG01000003">
    <property type="protein sequence ID" value="TCZ79280.1"/>
    <property type="molecule type" value="Genomic_DNA"/>
</dbReference>
<dbReference type="InterPro" id="IPR050463">
    <property type="entry name" value="Gfo/Idh/MocA_oxidrdct_glycsds"/>
</dbReference>
<organism evidence="5 6">
    <name type="scientific">Paenibacillus albiflavus</name>
    <dbReference type="NCBI Taxonomy" id="2545760"/>
    <lineage>
        <taxon>Bacteria</taxon>
        <taxon>Bacillati</taxon>
        <taxon>Bacillota</taxon>
        <taxon>Bacilli</taxon>
        <taxon>Bacillales</taxon>
        <taxon>Paenibacillaceae</taxon>
        <taxon>Paenibacillus</taxon>
    </lineage>
</organism>
<dbReference type="PANTHER" id="PTHR43818:SF11">
    <property type="entry name" value="BCDNA.GH03377"/>
    <property type="match status" value="1"/>
</dbReference>
<evidence type="ECO:0000313" key="5">
    <source>
        <dbReference type="EMBL" id="TCZ79280.1"/>
    </source>
</evidence>
<dbReference type="PANTHER" id="PTHR43818">
    <property type="entry name" value="BCDNA.GH03377"/>
    <property type="match status" value="1"/>
</dbReference>
<dbReference type="RefSeq" id="WP_132416937.1">
    <property type="nucleotide sequence ID" value="NZ_SKFG01000003.1"/>
</dbReference>
<dbReference type="GO" id="GO:0000166">
    <property type="term" value="F:nucleotide binding"/>
    <property type="evidence" value="ECO:0007669"/>
    <property type="project" value="InterPro"/>
</dbReference>
<dbReference type="SUPFAM" id="SSF51735">
    <property type="entry name" value="NAD(P)-binding Rossmann-fold domains"/>
    <property type="match status" value="1"/>
</dbReference>
<protein>
    <submittedName>
        <fullName evidence="5">Gfo/Idh/MocA family oxidoreductase</fullName>
    </submittedName>
</protein>
<name>A0A4R4EJ59_9BACL</name>
<evidence type="ECO:0000259" key="4">
    <source>
        <dbReference type="Pfam" id="PF02894"/>
    </source>
</evidence>
<keyword evidence="2" id="KW-0560">Oxidoreductase</keyword>
<evidence type="ECO:0000256" key="1">
    <source>
        <dbReference type="ARBA" id="ARBA00010928"/>
    </source>
</evidence>
<dbReference type="GO" id="GO:0016491">
    <property type="term" value="F:oxidoreductase activity"/>
    <property type="evidence" value="ECO:0007669"/>
    <property type="project" value="UniProtKB-KW"/>
</dbReference>
<dbReference type="Gene3D" id="3.30.360.10">
    <property type="entry name" value="Dihydrodipicolinate Reductase, domain 2"/>
    <property type="match status" value="1"/>
</dbReference>
<comment type="similarity">
    <text evidence="1">Belongs to the Gfo/Idh/MocA family.</text>
</comment>